<evidence type="ECO:0000313" key="5">
    <source>
        <dbReference type="Proteomes" id="UP000639772"/>
    </source>
</evidence>
<sequence>MGHKELARFLDSGRHLTRARGVIINGQTEAKPGDAPLFQVEAGKVYRFRVCNVGVKASLNFRIQGHQLKLVEMDGSHTVQNVYDSLDVHAGQCYSVLVAADQIPRDYLLVASTRFQKTEQIATAVIRYSGSNTPASPDIPPAPTSWAWSLNQWRSFRWNLTASAARPNPQGSYHYGQINITRTIKLASSPASVDGKLRYALNGVSHSDSDVPLKLAEYFGISDTVFKYNQIADEPPAVGSPVTIAPNVIKAEFRTFVEIILENPENSVQSYHLNGYSFFPVGMGPGKWTPESRRMYNLLDAVSRHTIQVYPSSWTAIMLTFDNAGMWNLRSEIWDRRYLGQQLYVSVLSPERSIRDEYNMPENAIRCGAVTGLPLPAPYA</sequence>
<dbReference type="Pfam" id="PF07731">
    <property type="entry name" value="Cu-oxidase_2"/>
    <property type="match status" value="1"/>
</dbReference>
<dbReference type="GO" id="GO:0016491">
    <property type="term" value="F:oxidoreductase activity"/>
    <property type="evidence" value="ECO:0007669"/>
    <property type="project" value="InterPro"/>
</dbReference>
<comment type="similarity">
    <text evidence="1">Belongs to the multicopper oxidase family.</text>
</comment>
<dbReference type="InterPro" id="IPR011706">
    <property type="entry name" value="Cu-oxidase_C"/>
</dbReference>
<gene>
    <name evidence="4" type="ORF">HPP92_007410</name>
</gene>
<dbReference type="InterPro" id="IPR001117">
    <property type="entry name" value="Cu-oxidase_2nd"/>
</dbReference>
<dbReference type="Pfam" id="PF00394">
    <property type="entry name" value="Cu-oxidase"/>
    <property type="match status" value="1"/>
</dbReference>
<dbReference type="EMBL" id="JADCNM010000003">
    <property type="protein sequence ID" value="KAG0490547.1"/>
    <property type="molecule type" value="Genomic_DNA"/>
</dbReference>
<accession>A0A835RRB4</accession>
<feature type="domain" description="Plastocyanin-like" evidence="2">
    <location>
        <begin position="3"/>
        <end position="131"/>
    </location>
</feature>
<evidence type="ECO:0000256" key="1">
    <source>
        <dbReference type="ARBA" id="ARBA00010609"/>
    </source>
</evidence>
<dbReference type="AlphaFoldDB" id="A0A835RRB4"/>
<dbReference type="GO" id="GO:0005507">
    <property type="term" value="F:copper ion binding"/>
    <property type="evidence" value="ECO:0007669"/>
    <property type="project" value="InterPro"/>
</dbReference>
<evidence type="ECO:0000259" key="2">
    <source>
        <dbReference type="Pfam" id="PF00394"/>
    </source>
</evidence>
<organism evidence="4 5">
    <name type="scientific">Vanilla planifolia</name>
    <name type="common">Vanilla</name>
    <dbReference type="NCBI Taxonomy" id="51239"/>
    <lineage>
        <taxon>Eukaryota</taxon>
        <taxon>Viridiplantae</taxon>
        <taxon>Streptophyta</taxon>
        <taxon>Embryophyta</taxon>
        <taxon>Tracheophyta</taxon>
        <taxon>Spermatophyta</taxon>
        <taxon>Magnoliopsida</taxon>
        <taxon>Liliopsida</taxon>
        <taxon>Asparagales</taxon>
        <taxon>Orchidaceae</taxon>
        <taxon>Vanilloideae</taxon>
        <taxon>Vanilleae</taxon>
        <taxon>Vanilla</taxon>
    </lineage>
</organism>
<dbReference type="Proteomes" id="UP000639772">
    <property type="component" value="Chromosome 3"/>
</dbReference>
<feature type="domain" description="Plastocyanin-like" evidence="3">
    <location>
        <begin position="211"/>
        <end position="351"/>
    </location>
</feature>
<dbReference type="SUPFAM" id="SSF49503">
    <property type="entry name" value="Cupredoxins"/>
    <property type="match status" value="2"/>
</dbReference>
<protein>
    <submittedName>
        <fullName evidence="4">Uncharacterized protein</fullName>
    </submittedName>
</protein>
<evidence type="ECO:0000259" key="3">
    <source>
        <dbReference type="Pfam" id="PF07731"/>
    </source>
</evidence>
<name>A0A835RRB4_VANPL</name>
<reference evidence="4 5" key="1">
    <citation type="journal article" date="2020" name="Nat. Food">
        <title>A phased Vanilla planifolia genome enables genetic improvement of flavour and production.</title>
        <authorList>
            <person name="Hasing T."/>
            <person name="Tang H."/>
            <person name="Brym M."/>
            <person name="Khazi F."/>
            <person name="Huang T."/>
            <person name="Chambers A.H."/>
        </authorList>
    </citation>
    <scope>NUCLEOTIDE SEQUENCE [LARGE SCALE GENOMIC DNA]</scope>
    <source>
        <tissue evidence="4">Leaf</tissue>
    </source>
</reference>
<proteinExistence type="inferred from homology"/>
<dbReference type="InterPro" id="IPR045087">
    <property type="entry name" value="Cu-oxidase_fam"/>
</dbReference>
<evidence type="ECO:0000313" key="4">
    <source>
        <dbReference type="EMBL" id="KAG0490547.1"/>
    </source>
</evidence>
<dbReference type="Gene3D" id="2.60.40.420">
    <property type="entry name" value="Cupredoxins - blue copper proteins"/>
    <property type="match status" value="2"/>
</dbReference>
<comment type="caution">
    <text evidence="4">The sequence shown here is derived from an EMBL/GenBank/DDBJ whole genome shotgun (WGS) entry which is preliminary data.</text>
</comment>
<dbReference type="InterPro" id="IPR008972">
    <property type="entry name" value="Cupredoxin"/>
</dbReference>
<dbReference type="OrthoDB" id="2121828at2759"/>
<dbReference type="PANTHER" id="PTHR11709">
    <property type="entry name" value="MULTI-COPPER OXIDASE"/>
    <property type="match status" value="1"/>
</dbReference>
<dbReference type="PANTHER" id="PTHR11709:SF27">
    <property type="entry name" value="OS01G0816700 PROTEIN"/>
    <property type="match status" value="1"/>
</dbReference>